<feature type="region of interest" description="Disordered" evidence="1">
    <location>
        <begin position="185"/>
        <end position="204"/>
    </location>
</feature>
<dbReference type="EMBL" id="JARJLG010000187">
    <property type="protein sequence ID" value="KAJ7730870.1"/>
    <property type="molecule type" value="Genomic_DNA"/>
</dbReference>
<evidence type="ECO:0000313" key="2">
    <source>
        <dbReference type="EMBL" id="KAJ7730870.1"/>
    </source>
</evidence>
<organism evidence="3 4">
    <name type="scientific">Mycena maculata</name>
    <dbReference type="NCBI Taxonomy" id="230809"/>
    <lineage>
        <taxon>Eukaryota</taxon>
        <taxon>Fungi</taxon>
        <taxon>Dikarya</taxon>
        <taxon>Basidiomycota</taxon>
        <taxon>Agaricomycotina</taxon>
        <taxon>Agaricomycetes</taxon>
        <taxon>Agaricomycetidae</taxon>
        <taxon>Agaricales</taxon>
        <taxon>Marasmiineae</taxon>
        <taxon>Mycenaceae</taxon>
        <taxon>Mycena</taxon>
    </lineage>
</organism>
<protein>
    <submittedName>
        <fullName evidence="3">Uncharacterized protein</fullName>
    </submittedName>
</protein>
<gene>
    <name evidence="2" type="ORF">DFH07DRAFT_158959</name>
    <name evidence="3" type="ORF">DFH07DRAFT_158966</name>
</gene>
<feature type="compositionally biased region" description="Low complexity" evidence="1">
    <location>
        <begin position="79"/>
        <end position="91"/>
    </location>
</feature>
<sequence>MPEAQVSHVKAHQIRNNLLDEHKGSGFYPEGHLEFFPRTFAVGTDAKGYTTISVDCWDYDNSQEPTDRPSTDLPPTPLTPAARAIPGRAPRCSSPKMQACEQPAPRRKPAHPHPSCSHASEPTLTGPPSLLASTSALLLLCPDSRIQFSVMSGGSLVTRPRARRSVLRLQLQPKLVSLTLFAPPRTQPRSRQRCTHQQRQRPSVSDLAIELATRTLPRWRPTHQRRHGHQQTQQRRVPVLVQPPAVCTSLLGRSAAHASTQRWSNVPVVFSFLSVFR</sequence>
<name>A0AAD7HXU5_9AGAR</name>
<accession>A0AAD7HXU5</accession>
<dbReference type="EMBL" id="JARJLG010000187">
    <property type="protein sequence ID" value="KAJ7730872.1"/>
    <property type="molecule type" value="Genomic_DNA"/>
</dbReference>
<reference evidence="3" key="1">
    <citation type="submission" date="2023-03" db="EMBL/GenBank/DDBJ databases">
        <title>Massive genome expansion in bonnet fungi (Mycena s.s.) driven by repeated elements and novel gene families across ecological guilds.</title>
        <authorList>
            <consortium name="Lawrence Berkeley National Laboratory"/>
            <person name="Harder C.B."/>
            <person name="Miyauchi S."/>
            <person name="Viragh M."/>
            <person name="Kuo A."/>
            <person name="Thoen E."/>
            <person name="Andreopoulos B."/>
            <person name="Lu D."/>
            <person name="Skrede I."/>
            <person name="Drula E."/>
            <person name="Henrissat B."/>
            <person name="Morin E."/>
            <person name="Kohler A."/>
            <person name="Barry K."/>
            <person name="LaButti K."/>
            <person name="Morin E."/>
            <person name="Salamov A."/>
            <person name="Lipzen A."/>
            <person name="Mereny Z."/>
            <person name="Hegedus B."/>
            <person name="Baldrian P."/>
            <person name="Stursova M."/>
            <person name="Weitz H."/>
            <person name="Taylor A."/>
            <person name="Grigoriev I.V."/>
            <person name="Nagy L.G."/>
            <person name="Martin F."/>
            <person name="Kauserud H."/>
        </authorList>
    </citation>
    <scope>NUCLEOTIDE SEQUENCE</scope>
    <source>
        <strain evidence="3">CBHHK188m</strain>
    </source>
</reference>
<comment type="caution">
    <text evidence="3">The sequence shown here is derived from an EMBL/GenBank/DDBJ whole genome shotgun (WGS) entry which is preliminary data.</text>
</comment>
<evidence type="ECO:0000256" key="1">
    <source>
        <dbReference type="SAM" id="MobiDB-lite"/>
    </source>
</evidence>
<proteinExistence type="predicted"/>
<evidence type="ECO:0000313" key="4">
    <source>
        <dbReference type="Proteomes" id="UP001215280"/>
    </source>
</evidence>
<keyword evidence="4" id="KW-1185">Reference proteome</keyword>
<feature type="compositionally biased region" description="Basic residues" evidence="1">
    <location>
        <begin position="188"/>
        <end position="199"/>
    </location>
</feature>
<dbReference type="Proteomes" id="UP001215280">
    <property type="component" value="Unassembled WGS sequence"/>
</dbReference>
<dbReference type="AlphaFoldDB" id="A0AAD7HXU5"/>
<evidence type="ECO:0000313" key="3">
    <source>
        <dbReference type="EMBL" id="KAJ7730872.1"/>
    </source>
</evidence>
<feature type="region of interest" description="Disordered" evidence="1">
    <location>
        <begin position="60"/>
        <end position="128"/>
    </location>
</feature>